<keyword evidence="2" id="KW-1185">Reference proteome</keyword>
<evidence type="ECO:0000313" key="2">
    <source>
        <dbReference type="Proteomes" id="UP000641954"/>
    </source>
</evidence>
<evidence type="ECO:0000313" key="1">
    <source>
        <dbReference type="EMBL" id="MBD2545184.1"/>
    </source>
</evidence>
<sequence length="51" mass="5734">MFSIVLLRLDVVLFVRVLGNFKPKSAGTLKSFTHYRNKFLGSLGDRPLIAP</sequence>
<reference evidence="1 2" key="1">
    <citation type="journal article" date="2020" name="ISME J.">
        <title>Comparative genomics reveals insights into cyanobacterial evolution and habitat adaptation.</title>
        <authorList>
            <person name="Chen M.Y."/>
            <person name="Teng W.K."/>
            <person name="Zhao L."/>
            <person name="Hu C.X."/>
            <person name="Zhou Y.K."/>
            <person name="Han B.P."/>
            <person name="Song L.R."/>
            <person name="Shu W.S."/>
        </authorList>
    </citation>
    <scope>NUCLEOTIDE SEQUENCE [LARGE SCALE GENOMIC DNA]</scope>
    <source>
        <strain evidence="1 2">FACHB-1370</strain>
    </source>
</reference>
<accession>A0ABR8EEC7</accession>
<dbReference type="EMBL" id="JACJSK010000020">
    <property type="protein sequence ID" value="MBD2545184.1"/>
    <property type="molecule type" value="Genomic_DNA"/>
</dbReference>
<comment type="caution">
    <text evidence="1">The sequence shown here is derived from an EMBL/GenBank/DDBJ whole genome shotgun (WGS) entry which is preliminary data.</text>
</comment>
<gene>
    <name evidence="1" type="ORF">H6G72_15360</name>
</gene>
<dbReference type="RefSeq" id="WP_156331880.1">
    <property type="nucleotide sequence ID" value="NZ_JACJSK010000020.1"/>
</dbReference>
<proteinExistence type="predicted"/>
<dbReference type="Proteomes" id="UP000641954">
    <property type="component" value="Unassembled WGS sequence"/>
</dbReference>
<protein>
    <submittedName>
        <fullName evidence="1">Uncharacterized protein</fullName>
    </submittedName>
</protein>
<organism evidence="1 2">
    <name type="scientific">Planktothricoides raciborskii FACHB-1370</name>
    <dbReference type="NCBI Taxonomy" id="2949576"/>
    <lineage>
        <taxon>Bacteria</taxon>
        <taxon>Bacillati</taxon>
        <taxon>Cyanobacteriota</taxon>
        <taxon>Cyanophyceae</taxon>
        <taxon>Oscillatoriophycideae</taxon>
        <taxon>Oscillatoriales</taxon>
        <taxon>Oscillatoriaceae</taxon>
        <taxon>Planktothricoides</taxon>
    </lineage>
</organism>
<name>A0ABR8EEC7_9CYAN</name>